<name>A0ABR0E5Q3_ZASCE</name>
<reference evidence="2 3" key="1">
    <citation type="journal article" date="2023" name="G3 (Bethesda)">
        <title>A chromosome-level genome assembly of Zasmidium syzygii isolated from banana leaves.</title>
        <authorList>
            <person name="van Westerhoven A.C."/>
            <person name="Mehrabi R."/>
            <person name="Talebi R."/>
            <person name="Steentjes M.B.F."/>
            <person name="Corcolon B."/>
            <person name="Chong P.A."/>
            <person name="Kema G.H.J."/>
            <person name="Seidl M.F."/>
        </authorList>
    </citation>
    <scope>NUCLEOTIDE SEQUENCE [LARGE SCALE GENOMIC DNA]</scope>
    <source>
        <strain evidence="2 3">P124</strain>
    </source>
</reference>
<keyword evidence="3" id="KW-1185">Reference proteome</keyword>
<evidence type="ECO:0000313" key="3">
    <source>
        <dbReference type="Proteomes" id="UP001305779"/>
    </source>
</evidence>
<dbReference type="Gene3D" id="3.30.710.10">
    <property type="entry name" value="Potassium Channel Kv1.1, Chain A"/>
    <property type="match status" value="1"/>
</dbReference>
<dbReference type="Pfam" id="PF00651">
    <property type="entry name" value="BTB"/>
    <property type="match status" value="1"/>
</dbReference>
<organism evidence="2 3">
    <name type="scientific">Zasmidium cellare</name>
    <name type="common">Wine cellar mold</name>
    <name type="synonym">Racodium cellare</name>
    <dbReference type="NCBI Taxonomy" id="395010"/>
    <lineage>
        <taxon>Eukaryota</taxon>
        <taxon>Fungi</taxon>
        <taxon>Dikarya</taxon>
        <taxon>Ascomycota</taxon>
        <taxon>Pezizomycotina</taxon>
        <taxon>Dothideomycetes</taxon>
        <taxon>Dothideomycetidae</taxon>
        <taxon>Mycosphaerellales</taxon>
        <taxon>Mycosphaerellaceae</taxon>
        <taxon>Zasmidium</taxon>
    </lineage>
</organism>
<protein>
    <recommendedName>
        <fullName evidence="1">BTB domain-containing protein</fullName>
    </recommendedName>
</protein>
<dbReference type="InterPro" id="IPR011333">
    <property type="entry name" value="SKP1/BTB/POZ_sf"/>
</dbReference>
<dbReference type="PANTHER" id="PTHR47843">
    <property type="entry name" value="BTB DOMAIN-CONTAINING PROTEIN-RELATED"/>
    <property type="match status" value="1"/>
</dbReference>
<dbReference type="PROSITE" id="PS50097">
    <property type="entry name" value="BTB"/>
    <property type="match status" value="1"/>
</dbReference>
<sequence length="277" mass="32855">MAPPYLPDKKFAYPLPKFNMDELYQPTMVTITVNNWDVPSEGCCTRNFTVQRELICRHSDYFRGAFEGRFPEARSKTITITDTRPSAFQTFMDFLFHNEIFQEDDDPTGWSWGHLFRCYIFGDKYDSRGFRNRVFEAIQTKLLMRQPCSYQFPEGEDLIRVWENTVTSDPLRKLLVHAYVTNYRVLEDDEEQLRIFETFPVEFTHQALIFSKRLTSSNACVHCSRDGDGRSCDNPGHTGFETYDLVERWCLYHQHDTDREREICGSRWEARLDQFFD</sequence>
<evidence type="ECO:0000259" key="1">
    <source>
        <dbReference type="PROSITE" id="PS50097"/>
    </source>
</evidence>
<evidence type="ECO:0000313" key="2">
    <source>
        <dbReference type="EMBL" id="KAK4496747.1"/>
    </source>
</evidence>
<dbReference type="PANTHER" id="PTHR47843:SF2">
    <property type="entry name" value="BTB DOMAIN-CONTAINING PROTEIN"/>
    <property type="match status" value="1"/>
</dbReference>
<dbReference type="EMBL" id="JAXOVC010000010">
    <property type="protein sequence ID" value="KAK4496747.1"/>
    <property type="molecule type" value="Genomic_DNA"/>
</dbReference>
<dbReference type="CDD" id="cd18186">
    <property type="entry name" value="BTB_POZ_ZBTB_KLHL-like"/>
    <property type="match status" value="1"/>
</dbReference>
<gene>
    <name evidence="2" type="ORF">PRZ48_012730</name>
</gene>
<comment type="caution">
    <text evidence="2">The sequence shown here is derived from an EMBL/GenBank/DDBJ whole genome shotgun (WGS) entry which is preliminary data.</text>
</comment>
<accession>A0ABR0E5Q3</accession>
<proteinExistence type="predicted"/>
<dbReference type="Proteomes" id="UP001305779">
    <property type="component" value="Unassembled WGS sequence"/>
</dbReference>
<dbReference type="InterPro" id="IPR000210">
    <property type="entry name" value="BTB/POZ_dom"/>
</dbReference>
<dbReference type="SUPFAM" id="SSF54695">
    <property type="entry name" value="POZ domain"/>
    <property type="match status" value="1"/>
</dbReference>
<feature type="domain" description="BTB" evidence="1">
    <location>
        <begin position="27"/>
        <end position="104"/>
    </location>
</feature>